<gene>
    <name evidence="6" type="ORF">COO91_02990</name>
</gene>
<dbReference type="RefSeq" id="WP_100898812.1">
    <property type="nucleotide sequence ID" value="NZ_CAWNNC010000001.1"/>
</dbReference>
<dbReference type="Gene3D" id="3.40.630.30">
    <property type="match status" value="1"/>
</dbReference>
<evidence type="ECO:0000256" key="4">
    <source>
        <dbReference type="ARBA" id="ARBA00023098"/>
    </source>
</evidence>
<dbReference type="AlphaFoldDB" id="A0A2K8SNS8"/>
<dbReference type="InterPro" id="IPR016181">
    <property type="entry name" value="Acyl_CoA_acyltransferase"/>
</dbReference>
<accession>A0A2K8SNS8</accession>
<keyword evidence="2" id="KW-0444">Lipid biosynthesis</keyword>
<evidence type="ECO:0000256" key="1">
    <source>
        <dbReference type="ARBA" id="ARBA00005189"/>
    </source>
</evidence>
<keyword evidence="4" id="KW-0443">Lipid metabolism</keyword>
<evidence type="ECO:0000256" key="5">
    <source>
        <dbReference type="ARBA" id="ARBA00023315"/>
    </source>
</evidence>
<dbReference type="PANTHER" id="PTHR37323:SF1">
    <property type="entry name" value="L-ORNITHINE N(ALPHA)-ACYLTRANSFERASE"/>
    <property type="match status" value="1"/>
</dbReference>
<evidence type="ECO:0000313" key="7">
    <source>
        <dbReference type="Proteomes" id="UP000232003"/>
    </source>
</evidence>
<dbReference type="EMBL" id="CP024785">
    <property type="protein sequence ID" value="AUB37058.1"/>
    <property type="molecule type" value="Genomic_DNA"/>
</dbReference>
<evidence type="ECO:0000256" key="2">
    <source>
        <dbReference type="ARBA" id="ARBA00022516"/>
    </source>
</evidence>
<evidence type="ECO:0000256" key="3">
    <source>
        <dbReference type="ARBA" id="ARBA00022679"/>
    </source>
</evidence>
<keyword evidence="3" id="KW-0808">Transferase</keyword>
<proteinExistence type="predicted"/>
<keyword evidence="5" id="KW-0012">Acyltransferase</keyword>
<name>A0A2K8SNS8_9NOSO</name>
<dbReference type="InterPro" id="IPR052351">
    <property type="entry name" value="Ornithine_N-alpha-AT"/>
</dbReference>
<evidence type="ECO:0000313" key="6">
    <source>
        <dbReference type="EMBL" id="AUB37058.1"/>
    </source>
</evidence>
<sequence>MEVSGRNINYPLNPPAPLEDFPVLQTEKYTLRLASTKEELESIFRLRFEVFNLELGLGFSASNFTQMDIDKFDAVCHHLILISKKTGKTIGTYRMQTYTMASQRLGFDAADIFNLNAIPNSVLQASVEVGRTCIAKEYRNSQALLLLWEGLANYLIWSKNQYFFGCASLLTQCPWQATCAYDYFRQNGLIHPSILVDPNLQFCLELPPNCPDSCNVEIPKILQAYLNIGAKICSLPAIDRQFKTIDFLTISNVAEFARWRYPNPFKKPLPLRVCHD</sequence>
<organism evidence="6 7">
    <name type="scientific">Nostoc flagelliforme CCNUN1</name>
    <dbReference type="NCBI Taxonomy" id="2038116"/>
    <lineage>
        <taxon>Bacteria</taxon>
        <taxon>Bacillati</taxon>
        <taxon>Cyanobacteriota</taxon>
        <taxon>Cyanophyceae</taxon>
        <taxon>Nostocales</taxon>
        <taxon>Nostocaceae</taxon>
        <taxon>Nostoc</taxon>
    </lineage>
</organism>
<dbReference type="SUPFAM" id="SSF55729">
    <property type="entry name" value="Acyl-CoA N-acyltransferases (Nat)"/>
    <property type="match status" value="1"/>
</dbReference>
<dbReference type="Proteomes" id="UP000232003">
    <property type="component" value="Chromosome"/>
</dbReference>
<dbReference type="KEGG" id="nfl:COO91_02990"/>
<dbReference type="GO" id="GO:0016746">
    <property type="term" value="F:acyltransferase activity"/>
    <property type="evidence" value="ECO:0007669"/>
    <property type="project" value="UniProtKB-KW"/>
</dbReference>
<protein>
    <submittedName>
        <fullName evidence="6">Hemolysin</fullName>
    </submittedName>
</protein>
<dbReference type="PANTHER" id="PTHR37323">
    <property type="entry name" value="GCN5-RELATED N-ACETYLTRANSFERASE"/>
    <property type="match status" value="1"/>
</dbReference>
<keyword evidence="7" id="KW-1185">Reference proteome</keyword>
<reference evidence="6 7" key="1">
    <citation type="submission" date="2017-11" db="EMBL/GenBank/DDBJ databases">
        <title>Complete genome of a free-living desiccation-tolerant cyanobacterium and its photosynthetic adaptation to extreme terrestrial habitat.</title>
        <authorList>
            <person name="Shang J."/>
        </authorList>
    </citation>
    <scope>NUCLEOTIDE SEQUENCE [LARGE SCALE GENOMIC DNA]</scope>
    <source>
        <strain evidence="6 7">CCNUN1</strain>
    </source>
</reference>
<comment type="pathway">
    <text evidence="1">Lipid metabolism.</text>
</comment>
<dbReference type="GO" id="GO:0006629">
    <property type="term" value="P:lipid metabolic process"/>
    <property type="evidence" value="ECO:0007669"/>
    <property type="project" value="UniProtKB-KW"/>
</dbReference>
<dbReference type="OrthoDB" id="1113830at2"/>
<dbReference type="Pfam" id="PF13444">
    <property type="entry name" value="Acetyltransf_5"/>
    <property type="match status" value="1"/>
</dbReference>